<evidence type="ECO:0000313" key="1">
    <source>
        <dbReference type="EMBL" id="ODV78485.1"/>
    </source>
</evidence>
<sequence length="82" mass="9535">MEQSWVSQTRQRPLLGTKLLCEVLAEMVCNGSIQHAVLLTITRIHWLPQFRAFLAICFSRIWGWLNPRDLSLANSNKAYVHR</sequence>
<dbReference type="GeneID" id="30981978"/>
<dbReference type="EMBL" id="KV453913">
    <property type="protein sequence ID" value="ODV78485.1"/>
    <property type="molecule type" value="Genomic_DNA"/>
</dbReference>
<reference evidence="2" key="1">
    <citation type="submission" date="2016-05" db="EMBL/GenBank/DDBJ databases">
        <title>Comparative genomics of biotechnologically important yeasts.</title>
        <authorList>
            <consortium name="DOE Joint Genome Institute"/>
            <person name="Riley R."/>
            <person name="Haridas S."/>
            <person name="Wolfe K.H."/>
            <person name="Lopes M.R."/>
            <person name="Hittinger C.T."/>
            <person name="Goker M."/>
            <person name="Salamov A."/>
            <person name="Wisecaver J."/>
            <person name="Long T.M."/>
            <person name="Aerts A.L."/>
            <person name="Barry K."/>
            <person name="Choi C."/>
            <person name="Clum A."/>
            <person name="Coughlan A.Y."/>
            <person name="Deshpande S."/>
            <person name="Douglass A.P."/>
            <person name="Hanson S.J."/>
            <person name="Klenk H.-P."/>
            <person name="Labutti K."/>
            <person name="Lapidus A."/>
            <person name="Lindquist E."/>
            <person name="Lipzen A."/>
            <person name="Meier-Kolthoff J.P."/>
            <person name="Ohm R.A."/>
            <person name="Otillar R.P."/>
            <person name="Pangilinan J."/>
            <person name="Peng Y."/>
            <person name="Rokas A."/>
            <person name="Rosa C.A."/>
            <person name="Scheuner C."/>
            <person name="Sibirny A.A."/>
            <person name="Slot J.C."/>
            <person name="Stielow J.B."/>
            <person name="Sun H."/>
            <person name="Kurtzman C.P."/>
            <person name="Blackwell M."/>
            <person name="Grigoriev I.V."/>
            <person name="Jeffries T.W."/>
        </authorList>
    </citation>
    <scope>NUCLEOTIDE SEQUENCE [LARGE SCALE GENOMIC DNA]</scope>
    <source>
        <strain evidence="2">NRRL Y-17324</strain>
    </source>
</reference>
<protein>
    <submittedName>
        <fullName evidence="1">Uncharacterized protein</fullName>
    </submittedName>
</protein>
<dbReference type="AlphaFoldDB" id="A0A1E4SG93"/>
<evidence type="ECO:0000313" key="2">
    <source>
        <dbReference type="Proteomes" id="UP000094285"/>
    </source>
</evidence>
<keyword evidence="2" id="KW-1185">Reference proteome</keyword>
<gene>
    <name evidence="1" type="ORF">CANTADRAFT_266690</name>
</gene>
<organism evidence="1 2">
    <name type="scientific">Suhomyces tanzawaensis NRRL Y-17324</name>
    <dbReference type="NCBI Taxonomy" id="984487"/>
    <lineage>
        <taxon>Eukaryota</taxon>
        <taxon>Fungi</taxon>
        <taxon>Dikarya</taxon>
        <taxon>Ascomycota</taxon>
        <taxon>Saccharomycotina</taxon>
        <taxon>Pichiomycetes</taxon>
        <taxon>Debaryomycetaceae</taxon>
        <taxon>Suhomyces</taxon>
    </lineage>
</organism>
<proteinExistence type="predicted"/>
<name>A0A1E4SG93_9ASCO</name>
<dbReference type="Proteomes" id="UP000094285">
    <property type="component" value="Unassembled WGS sequence"/>
</dbReference>
<dbReference type="RefSeq" id="XP_020063607.1">
    <property type="nucleotide sequence ID" value="XM_020207841.1"/>
</dbReference>
<accession>A0A1E4SG93</accession>